<evidence type="ECO:0000313" key="3">
    <source>
        <dbReference type="Proteomes" id="UP000186601"/>
    </source>
</evidence>
<organism evidence="2 3">
    <name type="scientific">Hermanssonia centrifuga</name>
    <dbReference type="NCBI Taxonomy" id="98765"/>
    <lineage>
        <taxon>Eukaryota</taxon>
        <taxon>Fungi</taxon>
        <taxon>Dikarya</taxon>
        <taxon>Basidiomycota</taxon>
        <taxon>Agaricomycotina</taxon>
        <taxon>Agaricomycetes</taxon>
        <taxon>Polyporales</taxon>
        <taxon>Meruliaceae</taxon>
        <taxon>Hermanssonia</taxon>
    </lineage>
</organism>
<dbReference type="AlphaFoldDB" id="A0A2R6NLQ8"/>
<evidence type="ECO:0000313" key="2">
    <source>
        <dbReference type="EMBL" id="PSR73292.1"/>
    </source>
</evidence>
<gene>
    <name evidence="2" type="ORF">PHLCEN_2v10853</name>
</gene>
<protein>
    <submittedName>
        <fullName evidence="2">Uncharacterized protein</fullName>
    </submittedName>
</protein>
<feature type="region of interest" description="Disordered" evidence="1">
    <location>
        <begin position="73"/>
        <end position="92"/>
    </location>
</feature>
<dbReference type="EMBL" id="MLYV02001086">
    <property type="protein sequence ID" value="PSR73292.1"/>
    <property type="molecule type" value="Genomic_DNA"/>
</dbReference>
<sequence length="105" mass="11611">MSASKQLLLWHHHADKWDKTPIHGADYCLSYVLFLSFPEVVLSVLLETFKFSISGTERDVVWNMAFVVYPSTVGKDSSSSGTDAQGIGTPHASLPLRVERCVDGQ</sequence>
<keyword evidence="3" id="KW-1185">Reference proteome</keyword>
<dbReference type="OrthoDB" id="1470350at2759"/>
<proteinExistence type="predicted"/>
<accession>A0A2R6NLQ8</accession>
<dbReference type="Proteomes" id="UP000186601">
    <property type="component" value="Unassembled WGS sequence"/>
</dbReference>
<name>A0A2R6NLQ8_9APHY</name>
<reference evidence="2 3" key="1">
    <citation type="submission" date="2018-02" db="EMBL/GenBank/DDBJ databases">
        <title>Genome sequence of the basidiomycete white-rot fungus Phlebia centrifuga.</title>
        <authorList>
            <person name="Granchi Z."/>
            <person name="Peng M."/>
            <person name="de Vries R.P."/>
            <person name="Hilden K."/>
            <person name="Makela M.R."/>
            <person name="Grigoriev I."/>
            <person name="Riley R."/>
        </authorList>
    </citation>
    <scope>NUCLEOTIDE SEQUENCE [LARGE SCALE GENOMIC DNA]</scope>
    <source>
        <strain evidence="2 3">FBCC195</strain>
    </source>
</reference>
<feature type="compositionally biased region" description="Polar residues" evidence="1">
    <location>
        <begin position="74"/>
        <end position="83"/>
    </location>
</feature>
<comment type="caution">
    <text evidence="2">The sequence shown here is derived from an EMBL/GenBank/DDBJ whole genome shotgun (WGS) entry which is preliminary data.</text>
</comment>
<evidence type="ECO:0000256" key="1">
    <source>
        <dbReference type="SAM" id="MobiDB-lite"/>
    </source>
</evidence>